<dbReference type="GO" id="GO:0008270">
    <property type="term" value="F:zinc ion binding"/>
    <property type="evidence" value="ECO:0007669"/>
    <property type="project" value="UniProtKB-KW"/>
</dbReference>
<keyword evidence="4" id="KW-0677">Repeat</keyword>
<dbReference type="Gene3D" id="3.30.160.60">
    <property type="entry name" value="Classic Zinc Finger"/>
    <property type="match status" value="5"/>
</dbReference>
<dbReference type="GO" id="GO:0000981">
    <property type="term" value="F:DNA-binding transcription factor activity, RNA polymerase II-specific"/>
    <property type="evidence" value="ECO:0007669"/>
    <property type="project" value="TreeGrafter"/>
</dbReference>
<dbReference type="GO" id="GO:0000978">
    <property type="term" value="F:RNA polymerase II cis-regulatory region sequence-specific DNA binding"/>
    <property type="evidence" value="ECO:0007669"/>
    <property type="project" value="TreeGrafter"/>
</dbReference>
<dbReference type="FunFam" id="3.30.160.60:FF:000310">
    <property type="entry name" value="GLIS family zinc finger 2"/>
    <property type="match status" value="1"/>
</dbReference>
<evidence type="ECO:0000256" key="6">
    <source>
        <dbReference type="ARBA" id="ARBA00022833"/>
    </source>
</evidence>
<proteinExistence type="inferred from homology"/>
<keyword evidence="6" id="KW-0862">Zinc</keyword>
<feature type="domain" description="C2H2-type" evidence="12">
    <location>
        <begin position="60"/>
        <end position="90"/>
    </location>
</feature>
<dbReference type="PANTHER" id="PTHR45718">
    <property type="entry name" value="TRANSCRIPTIONAL ACTIVATOR CUBITUS INTERRUPTUS"/>
    <property type="match status" value="1"/>
</dbReference>
<dbReference type="FunFam" id="3.30.160.60:FF:000359">
    <property type="entry name" value="GLIS family zinc finger 2"/>
    <property type="match status" value="1"/>
</dbReference>
<evidence type="ECO:0000256" key="5">
    <source>
        <dbReference type="ARBA" id="ARBA00022771"/>
    </source>
</evidence>
<dbReference type="PROSITE" id="PS00028">
    <property type="entry name" value="ZINC_FINGER_C2H2_1"/>
    <property type="match status" value="4"/>
</dbReference>
<keyword evidence="10" id="KW-0539">Nucleus</keyword>
<dbReference type="Pfam" id="PF21816">
    <property type="entry name" value="Zap1_zf1"/>
    <property type="match status" value="1"/>
</dbReference>
<feature type="domain" description="C2H2-type" evidence="12">
    <location>
        <begin position="99"/>
        <end position="126"/>
    </location>
</feature>
<dbReference type="InterPro" id="IPR013087">
    <property type="entry name" value="Znf_C2H2_type"/>
</dbReference>
<dbReference type="SMART" id="SM00355">
    <property type="entry name" value="ZnF_C2H2"/>
    <property type="match status" value="5"/>
</dbReference>
<comment type="similarity">
    <text evidence="2">Belongs to the GLI C2H2-type zinc-finger protein family.</text>
</comment>
<dbReference type="GO" id="GO:0005634">
    <property type="term" value="C:nucleus"/>
    <property type="evidence" value="ECO:0007669"/>
    <property type="project" value="UniProtKB-SubCell"/>
</dbReference>
<dbReference type="AlphaFoldDB" id="A0AAW2I2X1"/>
<evidence type="ECO:0000259" key="12">
    <source>
        <dbReference type="PROSITE" id="PS50157"/>
    </source>
</evidence>
<keyword evidence="3" id="KW-0479">Metal-binding</keyword>
<evidence type="ECO:0000256" key="3">
    <source>
        <dbReference type="ARBA" id="ARBA00022723"/>
    </source>
</evidence>
<name>A0AAW2I2X1_9NEOP</name>
<evidence type="ECO:0000256" key="4">
    <source>
        <dbReference type="ARBA" id="ARBA00022737"/>
    </source>
</evidence>
<dbReference type="InterPro" id="IPR056436">
    <property type="entry name" value="Znf-C2H2_ZIC1-5/GLI1-3-like"/>
</dbReference>
<dbReference type="FunFam" id="3.30.160.60:FF:000019">
    <property type="entry name" value="GLI family zinc finger 3"/>
    <property type="match status" value="1"/>
</dbReference>
<dbReference type="SUPFAM" id="SSF57667">
    <property type="entry name" value="beta-beta-alpha zinc fingers"/>
    <property type="match status" value="3"/>
</dbReference>
<dbReference type="InterPro" id="IPR043359">
    <property type="entry name" value="GLI-like"/>
</dbReference>
<comment type="subcellular location">
    <subcellularLocation>
        <location evidence="1">Nucleus</location>
    </subcellularLocation>
</comment>
<dbReference type="InterPro" id="IPR036236">
    <property type="entry name" value="Znf_C2H2_sf"/>
</dbReference>
<evidence type="ECO:0000256" key="1">
    <source>
        <dbReference type="ARBA" id="ARBA00004123"/>
    </source>
</evidence>
<evidence type="ECO:0000256" key="9">
    <source>
        <dbReference type="ARBA" id="ARBA00023163"/>
    </source>
</evidence>
<keyword evidence="9" id="KW-0804">Transcription</keyword>
<feature type="domain" description="C2H2-type" evidence="12">
    <location>
        <begin position="127"/>
        <end position="154"/>
    </location>
</feature>
<dbReference type="PANTHER" id="PTHR45718:SF8">
    <property type="entry name" value="GLIS FAMILY ZINC FINGER 2"/>
    <property type="match status" value="1"/>
</dbReference>
<evidence type="ECO:0000256" key="11">
    <source>
        <dbReference type="PROSITE-ProRule" id="PRU00042"/>
    </source>
</evidence>
<evidence type="ECO:0000256" key="8">
    <source>
        <dbReference type="ARBA" id="ARBA00023125"/>
    </source>
</evidence>
<evidence type="ECO:0000256" key="10">
    <source>
        <dbReference type="ARBA" id="ARBA00023242"/>
    </source>
</evidence>
<protein>
    <recommendedName>
        <fullName evidence="12">C2H2-type domain-containing protein</fullName>
    </recommendedName>
</protein>
<sequence length="309" mass="35341">MKSEPIRIPVIMHTNNLLTTCPVLPFDCDSAYDSKSDSENSESLLDVLRHDVIGSKNRPVQCKWVDCGKTFSFLDDLAAHVTSFHANSGPGGLFFCGWEGCNRGNRGFNARYKMLVHVRTHTNEKPHRCIECDKSFSRAENLKIHARSHTGEKPYVCPVPGCSKAYSNSSDRFKHTRTHSVDKPYVCKVPGCGKRYTDPSSLRKHVKTYRHFSTGQDVQKEASPRMEDTDHEQIVPQTETNLNPAAKDSSNINYYYNVDSNNDVGFQIFKNFLNKDSLRWYQDGTDPYWSGYYYDLQEQEMPLDLTVQK</sequence>
<evidence type="ECO:0000313" key="13">
    <source>
        <dbReference type="EMBL" id="KAL0276406.1"/>
    </source>
</evidence>
<dbReference type="PROSITE" id="PS50157">
    <property type="entry name" value="ZINC_FINGER_C2H2_2"/>
    <property type="match status" value="5"/>
</dbReference>
<evidence type="ECO:0000256" key="2">
    <source>
        <dbReference type="ARBA" id="ARBA00010831"/>
    </source>
</evidence>
<accession>A0AAW2I2X1</accession>
<comment type="caution">
    <text evidence="13">The sequence shown here is derived from an EMBL/GenBank/DDBJ whole genome shotgun (WGS) entry which is preliminary data.</text>
</comment>
<feature type="domain" description="C2H2-type" evidence="12">
    <location>
        <begin position="155"/>
        <end position="184"/>
    </location>
</feature>
<gene>
    <name evidence="13" type="ORF">PYX00_003991</name>
</gene>
<feature type="domain" description="C2H2-type" evidence="12">
    <location>
        <begin position="185"/>
        <end position="216"/>
    </location>
</feature>
<dbReference type="Pfam" id="PF23561">
    <property type="entry name" value="zf-C2H2_15"/>
    <property type="match status" value="1"/>
</dbReference>
<reference evidence="13" key="1">
    <citation type="journal article" date="2024" name="Gigascience">
        <title>Chromosome-level genome of the poultry shaft louse Menopon gallinae provides insight into the host-switching and adaptive evolution of parasitic lice.</title>
        <authorList>
            <person name="Xu Y."/>
            <person name="Ma L."/>
            <person name="Liu S."/>
            <person name="Liang Y."/>
            <person name="Liu Q."/>
            <person name="He Z."/>
            <person name="Tian L."/>
            <person name="Duan Y."/>
            <person name="Cai W."/>
            <person name="Li H."/>
            <person name="Song F."/>
        </authorList>
    </citation>
    <scope>NUCLEOTIDE SEQUENCE</scope>
    <source>
        <strain evidence="13">Cailab_2023a</strain>
    </source>
</reference>
<evidence type="ECO:0000256" key="7">
    <source>
        <dbReference type="ARBA" id="ARBA00023015"/>
    </source>
</evidence>
<dbReference type="InterPro" id="IPR048420">
    <property type="entry name" value="Zap1-like_Znf1"/>
</dbReference>
<keyword evidence="8" id="KW-0238">DNA-binding</keyword>
<dbReference type="Pfam" id="PF00096">
    <property type="entry name" value="zf-C2H2"/>
    <property type="match status" value="3"/>
</dbReference>
<dbReference type="EMBL" id="JARGDH010000002">
    <property type="protein sequence ID" value="KAL0276406.1"/>
    <property type="molecule type" value="Genomic_DNA"/>
</dbReference>
<keyword evidence="5 11" id="KW-0863">Zinc-finger</keyword>
<organism evidence="13">
    <name type="scientific">Menopon gallinae</name>
    <name type="common">poultry shaft louse</name>
    <dbReference type="NCBI Taxonomy" id="328185"/>
    <lineage>
        <taxon>Eukaryota</taxon>
        <taxon>Metazoa</taxon>
        <taxon>Ecdysozoa</taxon>
        <taxon>Arthropoda</taxon>
        <taxon>Hexapoda</taxon>
        <taxon>Insecta</taxon>
        <taxon>Pterygota</taxon>
        <taxon>Neoptera</taxon>
        <taxon>Paraneoptera</taxon>
        <taxon>Psocodea</taxon>
        <taxon>Troctomorpha</taxon>
        <taxon>Phthiraptera</taxon>
        <taxon>Amblycera</taxon>
        <taxon>Menoponidae</taxon>
        <taxon>Menopon</taxon>
    </lineage>
</organism>
<dbReference type="GO" id="GO:0000122">
    <property type="term" value="P:negative regulation of transcription by RNA polymerase II"/>
    <property type="evidence" value="ECO:0007669"/>
    <property type="project" value="UniProtKB-ARBA"/>
</dbReference>
<keyword evidence="7" id="KW-0805">Transcription regulation</keyword>